<sequence>MTQQQRSANALGGRTTRTCDSCIRRRARWFCAADNAFLCQACDSTVHSANSLARRHDRVRLNTASNNSSVIAPAWHHGFTRKPRTPRKPSSAAAPKPAPLVPDLEVELDNAIEEEQLLYRVPIFNPALAEFYSPLPLEDSTSINLFDAETKPGAAPPANSDIVCGFQSSELEMAELENLLGQGFDDEQFCMESLGLMDVREDSDVGLCQLADDECVKMEFAADVKYDYPSPVAKMEEYSDEGLMDGGDASIGVENESVSGFKLRLDYDAVASAWGGGGCSPWIDGQRPPQLSLDVFWPDYTGMFGEVSHMAAATVDEGREARVMRYREKRRTRLFSKKIRYEVRKLNAEKRPRMKGRFVKRSSAAAAGSFPY</sequence>
<dbReference type="InterPro" id="IPR052453">
    <property type="entry name" value="CONSTANS-like_ZF"/>
</dbReference>
<evidence type="ECO:0000256" key="7">
    <source>
        <dbReference type="PROSITE-ProRule" id="PRU00024"/>
    </source>
</evidence>
<dbReference type="AlphaFoldDB" id="A0A2Z4C0R2"/>
<dbReference type="CDD" id="cd19821">
    <property type="entry name" value="Bbox1_BBX-like"/>
    <property type="match status" value="1"/>
</dbReference>
<accession>A0A2Z4C0R2</accession>
<organism evidence="12">
    <name type="scientific">Lilium formosanum x Lilium longiflorum</name>
    <dbReference type="NCBI Taxonomy" id="375287"/>
    <lineage>
        <taxon>Eukaryota</taxon>
        <taxon>Viridiplantae</taxon>
        <taxon>Streptophyta</taxon>
        <taxon>Embryophyta</taxon>
        <taxon>Tracheophyta</taxon>
        <taxon>Spermatophyta</taxon>
        <taxon>Magnoliopsida</taxon>
        <taxon>Liliopsida</taxon>
        <taxon>Liliales</taxon>
        <taxon>Liliaceae</taxon>
        <taxon>Lilium</taxon>
    </lineage>
</organism>
<evidence type="ECO:0000313" key="12">
    <source>
        <dbReference type="EMBL" id="AWU68239.1"/>
    </source>
</evidence>
<evidence type="ECO:0000256" key="8">
    <source>
        <dbReference type="PROSITE-ProRule" id="PRU00357"/>
    </source>
</evidence>
<reference evidence="12" key="2">
    <citation type="journal article" date="2018" name="Plant Cell Physiol.">
        <title>Functional and Evolutionary Characterization of the CONSTANS-LIKE Family in Lilium x formolongi.</title>
        <authorList>
            <person name="Li Y.F."/>
            <person name="Zhao Y.Q."/>
            <person name="Zhang M."/>
            <person name="Jia G.X."/>
            <person name="Zaccai M."/>
        </authorList>
    </citation>
    <scope>NUCLEOTIDE SEQUENCE</scope>
</reference>
<evidence type="ECO:0000256" key="5">
    <source>
        <dbReference type="ARBA" id="ARBA00022833"/>
    </source>
</evidence>
<evidence type="ECO:0000256" key="3">
    <source>
        <dbReference type="ARBA" id="ARBA00022723"/>
    </source>
</evidence>
<keyword evidence="3" id="KW-0479">Metal-binding</keyword>
<keyword evidence="5" id="KW-0862">Zinc</keyword>
<comment type="subcellular location">
    <subcellularLocation>
        <location evidence="1 8">Nucleus</location>
    </subcellularLocation>
</comment>
<evidence type="ECO:0000259" key="10">
    <source>
        <dbReference type="PROSITE" id="PS50119"/>
    </source>
</evidence>
<evidence type="ECO:0000256" key="2">
    <source>
        <dbReference type="ARBA" id="ARBA00010024"/>
    </source>
</evidence>
<evidence type="ECO:0000256" key="6">
    <source>
        <dbReference type="ARBA" id="ARBA00023242"/>
    </source>
</evidence>
<keyword evidence="6 8" id="KW-0539">Nucleus</keyword>
<dbReference type="GO" id="GO:0006355">
    <property type="term" value="P:regulation of DNA-templated transcription"/>
    <property type="evidence" value="ECO:0007669"/>
    <property type="project" value="TreeGrafter"/>
</dbReference>
<feature type="compositionally biased region" description="Basic residues" evidence="9">
    <location>
        <begin position="78"/>
        <end position="87"/>
    </location>
</feature>
<dbReference type="InterPro" id="IPR049808">
    <property type="entry name" value="CONSTANS-like_Bbox1"/>
</dbReference>
<name>A0A2Z4C0R2_9LILI</name>
<dbReference type="PANTHER" id="PTHR31874">
    <property type="entry name" value="CCT MOTIF FAMILY PROTEIN, EXPRESSED"/>
    <property type="match status" value="1"/>
</dbReference>
<feature type="region of interest" description="Disordered" evidence="9">
    <location>
        <begin position="72"/>
        <end position="98"/>
    </location>
</feature>
<keyword evidence="4 7" id="KW-0863">Zinc-finger</keyword>
<dbReference type="Pfam" id="PF06203">
    <property type="entry name" value="CCT"/>
    <property type="match status" value="1"/>
</dbReference>
<dbReference type="Pfam" id="PF00643">
    <property type="entry name" value="zf-B_box"/>
    <property type="match status" value="1"/>
</dbReference>
<dbReference type="PROSITE" id="PS50119">
    <property type="entry name" value="ZF_BBOX"/>
    <property type="match status" value="1"/>
</dbReference>
<reference evidence="12" key="1">
    <citation type="submission" date="2017-11" db="EMBL/GenBank/DDBJ databases">
        <authorList>
            <person name="Han C.G."/>
        </authorList>
    </citation>
    <scope>NUCLEOTIDE SEQUENCE</scope>
</reference>
<dbReference type="InterPro" id="IPR000315">
    <property type="entry name" value="Znf_B-box"/>
</dbReference>
<feature type="domain" description="CCT" evidence="11">
    <location>
        <begin position="319"/>
        <end position="361"/>
    </location>
</feature>
<evidence type="ECO:0000259" key="11">
    <source>
        <dbReference type="PROSITE" id="PS51017"/>
    </source>
</evidence>
<dbReference type="PANTHER" id="PTHR31874:SF1">
    <property type="entry name" value="ZINC FINGER PROTEIN CONSTANS-LIKE 6"/>
    <property type="match status" value="1"/>
</dbReference>
<comment type="similarity">
    <text evidence="2">Belongs to the CONSTANS family.</text>
</comment>
<feature type="domain" description="B box-type" evidence="10">
    <location>
        <begin position="14"/>
        <end position="61"/>
    </location>
</feature>
<evidence type="ECO:0000256" key="4">
    <source>
        <dbReference type="ARBA" id="ARBA00022771"/>
    </source>
</evidence>
<evidence type="ECO:0000256" key="9">
    <source>
        <dbReference type="SAM" id="MobiDB-lite"/>
    </source>
</evidence>
<dbReference type="GO" id="GO:0005634">
    <property type="term" value="C:nucleus"/>
    <property type="evidence" value="ECO:0007669"/>
    <property type="project" value="UniProtKB-SubCell"/>
</dbReference>
<dbReference type="EMBL" id="MG519783">
    <property type="protein sequence ID" value="AWU68239.1"/>
    <property type="molecule type" value="mRNA"/>
</dbReference>
<protein>
    <submittedName>
        <fullName evidence="12">CONSTANS-like 6 protein</fullName>
    </submittedName>
</protein>
<dbReference type="SMART" id="SM00336">
    <property type="entry name" value="BBOX"/>
    <property type="match status" value="1"/>
</dbReference>
<dbReference type="GO" id="GO:0008270">
    <property type="term" value="F:zinc ion binding"/>
    <property type="evidence" value="ECO:0007669"/>
    <property type="project" value="UniProtKB-KW"/>
</dbReference>
<proteinExistence type="evidence at transcript level"/>
<evidence type="ECO:0000256" key="1">
    <source>
        <dbReference type="ARBA" id="ARBA00004123"/>
    </source>
</evidence>
<dbReference type="InterPro" id="IPR010402">
    <property type="entry name" value="CCT_domain"/>
</dbReference>
<dbReference type="PROSITE" id="PS51017">
    <property type="entry name" value="CCT"/>
    <property type="match status" value="1"/>
</dbReference>